<feature type="domain" description="Glycosyltransferase 2-like" evidence="1">
    <location>
        <begin position="5"/>
        <end position="175"/>
    </location>
</feature>
<dbReference type="PANTHER" id="PTHR10859">
    <property type="entry name" value="GLYCOSYL TRANSFERASE"/>
    <property type="match status" value="1"/>
</dbReference>
<evidence type="ECO:0000313" key="3">
    <source>
        <dbReference type="Proteomes" id="UP000326354"/>
    </source>
</evidence>
<organism evidence="2 3">
    <name type="scientific">Uabimicrobium amorphum</name>
    <dbReference type="NCBI Taxonomy" id="2596890"/>
    <lineage>
        <taxon>Bacteria</taxon>
        <taxon>Pseudomonadati</taxon>
        <taxon>Planctomycetota</taxon>
        <taxon>Candidatus Uabimicrobiia</taxon>
        <taxon>Candidatus Uabimicrobiales</taxon>
        <taxon>Candidatus Uabimicrobiaceae</taxon>
        <taxon>Candidatus Uabimicrobium</taxon>
    </lineage>
</organism>
<dbReference type="InterPro" id="IPR029044">
    <property type="entry name" value="Nucleotide-diphossugar_trans"/>
</dbReference>
<dbReference type="SUPFAM" id="SSF53448">
    <property type="entry name" value="Nucleotide-diphospho-sugar transferases"/>
    <property type="match status" value="1"/>
</dbReference>
<dbReference type="Proteomes" id="UP000326354">
    <property type="component" value="Chromosome"/>
</dbReference>
<dbReference type="AlphaFoldDB" id="A0A5S9IW03"/>
<protein>
    <submittedName>
        <fullName evidence="2">Transcriptional regulator</fullName>
    </submittedName>
</protein>
<keyword evidence="3" id="KW-1185">Reference proteome</keyword>
<dbReference type="PANTHER" id="PTHR10859:SF91">
    <property type="entry name" value="DOLICHYL-PHOSPHATE BETA-GLUCOSYLTRANSFERASE"/>
    <property type="match status" value="1"/>
</dbReference>
<dbReference type="Pfam" id="PF00535">
    <property type="entry name" value="Glycos_transf_2"/>
    <property type="match status" value="1"/>
</dbReference>
<accession>A0A5S9IW03</accession>
<dbReference type="KEGG" id="uam:UABAM_05997"/>
<dbReference type="Gene3D" id="3.90.550.10">
    <property type="entry name" value="Spore Coat Polysaccharide Biosynthesis Protein SpsA, Chain A"/>
    <property type="match status" value="1"/>
</dbReference>
<dbReference type="GO" id="GO:0006487">
    <property type="term" value="P:protein N-linked glycosylation"/>
    <property type="evidence" value="ECO:0007669"/>
    <property type="project" value="TreeGrafter"/>
</dbReference>
<evidence type="ECO:0000259" key="1">
    <source>
        <dbReference type="Pfam" id="PF00535"/>
    </source>
</evidence>
<dbReference type="RefSeq" id="WP_151971600.1">
    <property type="nucleotide sequence ID" value="NZ_AP019860.1"/>
</dbReference>
<sequence>MQTAIVIPCYNEANRLSVDTFSNFIHNNFDIVFCFVNDGSTDNTTQVLEEIHQHHTQRTMILDLAQNSGKAEAVRAGVCHVLDTQKFDLVGFWDADLATPLSEITNFIHIVKQSRNIKFVLGTRLKRLGANVERIWYRHYLSRVFATFISILLRMPVYDSQCGAKLFTTDIAQQIFAQKFFSKWFFDVELIFRAKVINMNIFYEHPLEEWIHRGESKLKLKDFLFAPLELLKLYWHYRVNKNDQNTN</sequence>
<proteinExistence type="predicted"/>
<reference evidence="2 3" key="1">
    <citation type="submission" date="2019-08" db="EMBL/GenBank/DDBJ databases">
        <title>Complete genome sequence of Candidatus Uab amorphum.</title>
        <authorList>
            <person name="Shiratori T."/>
            <person name="Suzuki S."/>
            <person name="Kakizawa Y."/>
            <person name="Ishida K."/>
        </authorList>
    </citation>
    <scope>NUCLEOTIDE SEQUENCE [LARGE SCALE GENOMIC DNA]</scope>
    <source>
        <strain evidence="2 3">SRT547</strain>
    </source>
</reference>
<dbReference type="EMBL" id="AP019860">
    <property type="protein sequence ID" value="BBM87585.1"/>
    <property type="molecule type" value="Genomic_DNA"/>
</dbReference>
<gene>
    <name evidence="2" type="ORF">UABAM_05997</name>
</gene>
<dbReference type="OrthoDB" id="9784574at2"/>
<evidence type="ECO:0000313" key="2">
    <source>
        <dbReference type="EMBL" id="BBM87585.1"/>
    </source>
</evidence>
<name>A0A5S9IW03_UABAM</name>
<dbReference type="InterPro" id="IPR001173">
    <property type="entry name" value="Glyco_trans_2-like"/>
</dbReference>